<evidence type="ECO:0008006" key="4">
    <source>
        <dbReference type="Google" id="ProtNLM"/>
    </source>
</evidence>
<keyword evidence="3" id="KW-1185">Reference proteome</keyword>
<reference evidence="2" key="1">
    <citation type="submission" date="2021-06" db="EMBL/GenBank/DDBJ databases">
        <title>Comparative genomics, transcriptomics and evolutionary studies reveal genomic signatures of adaptation to plant cell wall in hemibiotrophic fungi.</title>
        <authorList>
            <consortium name="DOE Joint Genome Institute"/>
            <person name="Baroncelli R."/>
            <person name="Diaz J.F."/>
            <person name="Benocci T."/>
            <person name="Peng M."/>
            <person name="Battaglia E."/>
            <person name="Haridas S."/>
            <person name="Andreopoulos W."/>
            <person name="Labutti K."/>
            <person name="Pangilinan J."/>
            <person name="Floch G.L."/>
            <person name="Makela M.R."/>
            <person name="Henrissat B."/>
            <person name="Grigoriev I.V."/>
            <person name="Crouch J.A."/>
            <person name="De Vries R.P."/>
            <person name="Sukno S.A."/>
            <person name="Thon M.R."/>
        </authorList>
    </citation>
    <scope>NUCLEOTIDE SEQUENCE</scope>
    <source>
        <strain evidence="2">CBS 102054</strain>
    </source>
</reference>
<gene>
    <name evidence="2" type="ORF">BDP81DRAFT_443718</name>
</gene>
<keyword evidence="1" id="KW-0732">Signal</keyword>
<comment type="caution">
    <text evidence="2">The sequence shown here is derived from an EMBL/GenBank/DDBJ whole genome shotgun (WGS) entry which is preliminary data.</text>
</comment>
<dbReference type="AlphaFoldDB" id="A0AAJ0E969"/>
<dbReference type="EMBL" id="JAHMHQ010000053">
    <property type="protein sequence ID" value="KAK1613527.1"/>
    <property type="molecule type" value="Genomic_DNA"/>
</dbReference>
<sequence>MTAVTVMMLMMEALPRLVMTVTMKTFLVKGWSVCEMMTVRRCLSELMLQRTGCQPTQQPSLCRSQVGSIVPFLLLFI</sequence>
<proteinExistence type="predicted"/>
<dbReference type="GeneID" id="85476615"/>
<dbReference type="Proteomes" id="UP001243989">
    <property type="component" value="Unassembled WGS sequence"/>
</dbReference>
<protein>
    <recommendedName>
        <fullName evidence="4">Secreted protein</fullName>
    </recommendedName>
</protein>
<organism evidence="2 3">
    <name type="scientific">Colletotrichum phormii</name>
    <dbReference type="NCBI Taxonomy" id="359342"/>
    <lineage>
        <taxon>Eukaryota</taxon>
        <taxon>Fungi</taxon>
        <taxon>Dikarya</taxon>
        <taxon>Ascomycota</taxon>
        <taxon>Pezizomycotina</taxon>
        <taxon>Sordariomycetes</taxon>
        <taxon>Hypocreomycetidae</taxon>
        <taxon>Glomerellales</taxon>
        <taxon>Glomerellaceae</taxon>
        <taxon>Colletotrichum</taxon>
        <taxon>Colletotrichum acutatum species complex</taxon>
    </lineage>
</organism>
<feature type="chain" id="PRO_5042519477" description="Secreted protein" evidence="1">
    <location>
        <begin position="21"/>
        <end position="77"/>
    </location>
</feature>
<evidence type="ECO:0000313" key="2">
    <source>
        <dbReference type="EMBL" id="KAK1613527.1"/>
    </source>
</evidence>
<name>A0AAJ0E969_9PEZI</name>
<evidence type="ECO:0000313" key="3">
    <source>
        <dbReference type="Proteomes" id="UP001243989"/>
    </source>
</evidence>
<accession>A0AAJ0E969</accession>
<feature type="signal peptide" evidence="1">
    <location>
        <begin position="1"/>
        <end position="20"/>
    </location>
</feature>
<dbReference type="RefSeq" id="XP_060437402.1">
    <property type="nucleotide sequence ID" value="XM_060591753.1"/>
</dbReference>
<evidence type="ECO:0000256" key="1">
    <source>
        <dbReference type="SAM" id="SignalP"/>
    </source>
</evidence>